<dbReference type="InterPro" id="IPR011990">
    <property type="entry name" value="TPR-like_helical_dom_sf"/>
</dbReference>
<reference evidence="6 7" key="1">
    <citation type="submission" date="2022-10" db="EMBL/GenBank/DDBJ databases">
        <title>Luteolibacter arcticus strain CCTCC AB 2014275, whole genome shotgun sequencing project.</title>
        <authorList>
            <person name="Zhao G."/>
            <person name="Shen L."/>
        </authorList>
    </citation>
    <scope>NUCLEOTIDE SEQUENCE [LARGE SCALE GENOMIC DNA]</scope>
    <source>
        <strain evidence="6 7">CCTCC AB 2014275</strain>
    </source>
</reference>
<dbReference type="PANTHER" id="PTHR43289:SF6">
    <property type="entry name" value="SERINE_THREONINE-PROTEIN KINASE NEKL-3"/>
    <property type="match status" value="1"/>
</dbReference>
<dbReference type="Gene3D" id="1.25.40.10">
    <property type="entry name" value="Tetratricopeptide repeat domain"/>
    <property type="match status" value="2"/>
</dbReference>
<comment type="caution">
    <text evidence="6">The sequence shown here is derived from an EMBL/GenBank/DDBJ whole genome shotgun (WGS) entry which is preliminary data.</text>
</comment>
<evidence type="ECO:0000256" key="4">
    <source>
        <dbReference type="ARBA" id="ARBA00022840"/>
    </source>
</evidence>
<keyword evidence="1" id="KW-0808">Transferase</keyword>
<feature type="domain" description="Protein kinase" evidence="5">
    <location>
        <begin position="9"/>
        <end position="288"/>
    </location>
</feature>
<dbReference type="Pfam" id="PF00069">
    <property type="entry name" value="Pkinase"/>
    <property type="match status" value="1"/>
</dbReference>
<evidence type="ECO:0000259" key="5">
    <source>
        <dbReference type="PROSITE" id="PS50011"/>
    </source>
</evidence>
<sequence length="841" mass="92961">MQPPDVNRLQVVGPVGAGACGRVYRARDESGREVAVKLFNPASVNPVLLEEAAQRLEAAGWPAGVLEELREDYRGKQILRVTPFLADEVEGTWVPRSLQHRLARFPGEESWPVVLEILRALAALHDRQVAHGNLKPGNVFFDDDGKVALTDWTLGNMPGVQALDYTDAILYQPPEQLRDAGGYLREKGYRWDVFAFGVLAYRMVTGAFPRCTETFDEVAPEPGMTRREGIAANLKSIARMIEGRPGVSWPDAPANSLESAYRDQLDRCLSLDPAVRPANAGELLRGFEQAERAAGEEQMRESLLDQQRRARRSAWRANVASGVMAGAALVFSMLWNVKTKELESEEQGRRNDVARLEAERKVAESGKAEADIVLDRERKVLQYEKDLWLARLEASRATGDHLFAWAMEKGHRKLPPLDGREQRLKRLEYYFLDFITRTAEVEALKEERARARLQLAEVSLARGDPKVAAQRLEEAMAAADDLPAGPDLDLRLATDRLLLALLLQDRNDDGAEAAFASARKSLEAVPQAAADADRVQQLLAVLDFHESKLLAAAGKDNAALDQLHRATQTLSRLSEQRPDATVLRSELARCFLDSATILDGIGEMGSAREVRAQASEELLDLLKKEPGNLEMRLELAGCYGGMAEAAILSGDVGSATSMSKAAVKLLEELMGQQPDQAEVRSMLAGQHGLMAGILRDRGETAEAKKRVEEAILLVEQIAVGESADPVAKYRLALLLWQKGRMGGADGDRAREIELESRAAEMLRKLLTSEDNALLRAESVRRSLGYMLGDLGHAAQLADKPELAQAAFGEAVAVWTQLNRERPHNEEYYEGLTWCQQRLKEL</sequence>
<proteinExistence type="predicted"/>
<evidence type="ECO:0000313" key="7">
    <source>
        <dbReference type="Proteomes" id="UP001320876"/>
    </source>
</evidence>
<dbReference type="SUPFAM" id="SSF56112">
    <property type="entry name" value="Protein kinase-like (PK-like)"/>
    <property type="match status" value="1"/>
</dbReference>
<keyword evidence="3 6" id="KW-0418">Kinase</keyword>
<dbReference type="GO" id="GO:0016301">
    <property type="term" value="F:kinase activity"/>
    <property type="evidence" value="ECO:0007669"/>
    <property type="project" value="UniProtKB-KW"/>
</dbReference>
<accession>A0ABT3GI77</accession>
<evidence type="ECO:0000256" key="2">
    <source>
        <dbReference type="ARBA" id="ARBA00022741"/>
    </source>
</evidence>
<protein>
    <submittedName>
        <fullName evidence="6">Protein kinase</fullName>
    </submittedName>
</protein>
<dbReference type="SUPFAM" id="SSF48452">
    <property type="entry name" value="TPR-like"/>
    <property type="match status" value="1"/>
</dbReference>
<dbReference type="PANTHER" id="PTHR43289">
    <property type="entry name" value="MITOGEN-ACTIVATED PROTEIN KINASE KINASE KINASE 20-RELATED"/>
    <property type="match status" value="1"/>
</dbReference>
<organism evidence="6 7">
    <name type="scientific">Luteolibacter arcticus</name>
    <dbReference type="NCBI Taxonomy" id="1581411"/>
    <lineage>
        <taxon>Bacteria</taxon>
        <taxon>Pseudomonadati</taxon>
        <taxon>Verrucomicrobiota</taxon>
        <taxon>Verrucomicrobiia</taxon>
        <taxon>Verrucomicrobiales</taxon>
        <taxon>Verrucomicrobiaceae</taxon>
        <taxon>Luteolibacter</taxon>
    </lineage>
</organism>
<dbReference type="Proteomes" id="UP001320876">
    <property type="component" value="Unassembled WGS sequence"/>
</dbReference>
<evidence type="ECO:0000313" key="6">
    <source>
        <dbReference type="EMBL" id="MCW1923217.1"/>
    </source>
</evidence>
<dbReference type="EMBL" id="JAPDDT010000004">
    <property type="protein sequence ID" value="MCW1923217.1"/>
    <property type="molecule type" value="Genomic_DNA"/>
</dbReference>
<keyword evidence="4" id="KW-0067">ATP-binding</keyword>
<dbReference type="PROSITE" id="PS50011">
    <property type="entry name" value="PROTEIN_KINASE_DOM"/>
    <property type="match status" value="1"/>
</dbReference>
<keyword evidence="7" id="KW-1185">Reference proteome</keyword>
<dbReference type="InterPro" id="IPR011009">
    <property type="entry name" value="Kinase-like_dom_sf"/>
</dbReference>
<dbReference type="SMART" id="SM00220">
    <property type="entry name" value="S_TKc"/>
    <property type="match status" value="1"/>
</dbReference>
<dbReference type="Gene3D" id="1.10.510.10">
    <property type="entry name" value="Transferase(Phosphotransferase) domain 1"/>
    <property type="match status" value="1"/>
</dbReference>
<dbReference type="RefSeq" id="WP_264487322.1">
    <property type="nucleotide sequence ID" value="NZ_JAPDDT010000004.1"/>
</dbReference>
<gene>
    <name evidence="6" type="ORF">OKA05_11690</name>
</gene>
<keyword evidence="2" id="KW-0547">Nucleotide-binding</keyword>
<name>A0ABT3GI77_9BACT</name>
<dbReference type="InterPro" id="IPR000719">
    <property type="entry name" value="Prot_kinase_dom"/>
</dbReference>
<evidence type="ECO:0000256" key="3">
    <source>
        <dbReference type="ARBA" id="ARBA00022777"/>
    </source>
</evidence>
<evidence type="ECO:0000256" key="1">
    <source>
        <dbReference type="ARBA" id="ARBA00022679"/>
    </source>
</evidence>